<dbReference type="PANTHER" id="PTHR30535">
    <property type="entry name" value="VITAMIN B12-BINDING PROTEIN"/>
    <property type="match status" value="1"/>
</dbReference>
<keyword evidence="4" id="KW-1185">Reference proteome</keyword>
<dbReference type="Proteomes" id="UP001241747">
    <property type="component" value="Unassembled WGS sequence"/>
</dbReference>
<dbReference type="SUPFAM" id="SSF53807">
    <property type="entry name" value="Helical backbone' metal receptor"/>
    <property type="match status" value="1"/>
</dbReference>
<keyword evidence="1" id="KW-0732">Signal</keyword>
<reference evidence="3 4" key="1">
    <citation type="submission" date="2023-07" db="EMBL/GenBank/DDBJ databases">
        <title>Genomic Encyclopedia of Type Strains, Phase IV (KMG-IV): sequencing the most valuable type-strain genomes for metagenomic binning, comparative biology and taxonomic classification.</title>
        <authorList>
            <person name="Goeker M."/>
        </authorList>
    </citation>
    <scope>NUCLEOTIDE SEQUENCE [LARGE SCALE GENOMIC DNA]</scope>
    <source>
        <strain evidence="3 4">DSM 3770</strain>
    </source>
</reference>
<dbReference type="Gene3D" id="3.40.50.1980">
    <property type="entry name" value="Nitrogenase molybdenum iron protein domain"/>
    <property type="match status" value="2"/>
</dbReference>
<sequence length="310" mass="32157">MTHARPPAPRATGTAGRGGVRRRIALALGIVILSSSAMADEPPAPPRRIVSLNLCADELVLRLAPKGSVLSVTSLATDPVSSTVTDLAAGIPVNRGLAEEVVPLGPDLVIAGAFTTRSTVALLRRFGIPVMELSSPANLEEGYRQIRAVAARLGAPEKGEAMVREIEDAIAAAPPPPHPAPRAVVLRPNGFTAGRASLADDLMRRAGLDNVAARLSPDKLGQLSLEEIVTARPEVLVVDDEPDAPPSLAREMMQHPAIKDAMAGGRTASVPTRLWACVGPRLGEAFSRLSRAAHAGPGAIAAAPAPTRTP</sequence>
<dbReference type="RefSeq" id="WP_237345675.1">
    <property type="nucleotide sequence ID" value="NZ_JABWGX010000012.1"/>
</dbReference>
<evidence type="ECO:0000259" key="2">
    <source>
        <dbReference type="PROSITE" id="PS50983"/>
    </source>
</evidence>
<proteinExistence type="predicted"/>
<dbReference type="PANTHER" id="PTHR30535:SF35">
    <property type="entry name" value="PERIPLASMIC BINDING PROTEIN"/>
    <property type="match status" value="1"/>
</dbReference>
<evidence type="ECO:0000313" key="3">
    <source>
        <dbReference type="EMBL" id="MDQ0506249.1"/>
    </source>
</evidence>
<protein>
    <submittedName>
        <fullName evidence="3">Iron complex transport system substrate-binding protein</fullName>
    </submittedName>
</protein>
<accession>A0ABU0LGK4</accession>
<dbReference type="EMBL" id="JAUSVY010000007">
    <property type="protein sequence ID" value="MDQ0506249.1"/>
    <property type="molecule type" value="Genomic_DNA"/>
</dbReference>
<name>A0ABU0LGK4_XANAG</name>
<dbReference type="InterPro" id="IPR050902">
    <property type="entry name" value="ABC_Transporter_SBP"/>
</dbReference>
<evidence type="ECO:0000256" key="1">
    <source>
        <dbReference type="ARBA" id="ARBA00022729"/>
    </source>
</evidence>
<gene>
    <name evidence="3" type="ORF">QOZ94_003058</name>
</gene>
<dbReference type="PROSITE" id="PS50983">
    <property type="entry name" value="FE_B12_PBP"/>
    <property type="match status" value="1"/>
</dbReference>
<dbReference type="InterPro" id="IPR054828">
    <property type="entry name" value="Vit_B12_bind_prot"/>
</dbReference>
<dbReference type="Pfam" id="PF01497">
    <property type="entry name" value="Peripla_BP_2"/>
    <property type="match status" value="1"/>
</dbReference>
<evidence type="ECO:0000313" key="4">
    <source>
        <dbReference type="Proteomes" id="UP001241747"/>
    </source>
</evidence>
<comment type="caution">
    <text evidence="3">The sequence shown here is derived from an EMBL/GenBank/DDBJ whole genome shotgun (WGS) entry which is preliminary data.</text>
</comment>
<dbReference type="InterPro" id="IPR002491">
    <property type="entry name" value="ABC_transptr_periplasmic_BD"/>
</dbReference>
<organism evidence="3 4">
    <name type="scientific">Xanthobacter agilis</name>
    <dbReference type="NCBI Taxonomy" id="47492"/>
    <lineage>
        <taxon>Bacteria</taxon>
        <taxon>Pseudomonadati</taxon>
        <taxon>Pseudomonadota</taxon>
        <taxon>Alphaproteobacteria</taxon>
        <taxon>Hyphomicrobiales</taxon>
        <taxon>Xanthobacteraceae</taxon>
        <taxon>Xanthobacter</taxon>
    </lineage>
</organism>
<dbReference type="NCBIfam" id="NF038402">
    <property type="entry name" value="TroA_like"/>
    <property type="match status" value="1"/>
</dbReference>
<feature type="domain" description="Fe/B12 periplasmic-binding" evidence="2">
    <location>
        <begin position="48"/>
        <end position="297"/>
    </location>
</feature>